<accession>A0A915IHI3</accession>
<dbReference type="WBParaSite" id="nRc.2.0.1.t12832-RA">
    <property type="protein sequence ID" value="nRc.2.0.1.t12832-RA"/>
    <property type="gene ID" value="nRc.2.0.1.g12832"/>
</dbReference>
<organism evidence="2 3">
    <name type="scientific">Romanomermis culicivorax</name>
    <name type="common">Nematode worm</name>
    <dbReference type="NCBI Taxonomy" id="13658"/>
    <lineage>
        <taxon>Eukaryota</taxon>
        <taxon>Metazoa</taxon>
        <taxon>Ecdysozoa</taxon>
        <taxon>Nematoda</taxon>
        <taxon>Enoplea</taxon>
        <taxon>Dorylaimia</taxon>
        <taxon>Mermithida</taxon>
        <taxon>Mermithoidea</taxon>
        <taxon>Mermithidae</taxon>
        <taxon>Romanomermis</taxon>
    </lineage>
</organism>
<evidence type="ECO:0000313" key="3">
    <source>
        <dbReference type="WBParaSite" id="nRc.2.0.1.t12832-RA"/>
    </source>
</evidence>
<protein>
    <submittedName>
        <fullName evidence="3">Uncharacterized protein</fullName>
    </submittedName>
</protein>
<sequence>MEESAKGFFPNLFRNIETNKHVSFYEGIQLRRRVCDSNVDVFLKAGMKFRDSETTRDPFPKSPSKASASKSWI</sequence>
<evidence type="ECO:0000313" key="2">
    <source>
        <dbReference type="Proteomes" id="UP000887565"/>
    </source>
</evidence>
<dbReference type="Proteomes" id="UP000887565">
    <property type="component" value="Unplaced"/>
</dbReference>
<feature type="region of interest" description="Disordered" evidence="1">
    <location>
        <begin position="52"/>
        <end position="73"/>
    </location>
</feature>
<proteinExistence type="predicted"/>
<name>A0A915IHI3_ROMCU</name>
<keyword evidence="2" id="KW-1185">Reference proteome</keyword>
<reference evidence="3" key="1">
    <citation type="submission" date="2022-11" db="UniProtKB">
        <authorList>
            <consortium name="WormBaseParasite"/>
        </authorList>
    </citation>
    <scope>IDENTIFICATION</scope>
</reference>
<feature type="compositionally biased region" description="Low complexity" evidence="1">
    <location>
        <begin position="62"/>
        <end position="73"/>
    </location>
</feature>
<evidence type="ECO:0000256" key="1">
    <source>
        <dbReference type="SAM" id="MobiDB-lite"/>
    </source>
</evidence>
<dbReference type="AlphaFoldDB" id="A0A915IHI3"/>